<gene>
    <name evidence="2" type="ORF">BIW11_12985</name>
</gene>
<accession>A0A1V9X4K3</accession>
<evidence type="ECO:0000256" key="1">
    <source>
        <dbReference type="SAM" id="MobiDB-lite"/>
    </source>
</evidence>
<dbReference type="AlphaFoldDB" id="A0A1V9X4K3"/>
<sequence length="187" mass="20996">MLGRVARFSASTPTNWLVLTYKVKVEKYQLRHILAENVFPRFSCFRLSTAPALASGEKSPRGDDARTPTTPSSTRHEPTGEIPLDDGLRQCRRRLGVLIFLPCLYPLANSREQEQTELIDQIDGFLWLVRLVKDRFVSGHEHVEVNDKSVPADSKCRTTPGRTTLASSCSFQREEYKCRSGKRGGGG</sequence>
<comment type="caution">
    <text evidence="2">The sequence shown here is derived from an EMBL/GenBank/DDBJ whole genome shotgun (WGS) entry which is preliminary data.</text>
</comment>
<organism evidence="2 3">
    <name type="scientific">Tropilaelaps mercedesae</name>
    <dbReference type="NCBI Taxonomy" id="418985"/>
    <lineage>
        <taxon>Eukaryota</taxon>
        <taxon>Metazoa</taxon>
        <taxon>Ecdysozoa</taxon>
        <taxon>Arthropoda</taxon>
        <taxon>Chelicerata</taxon>
        <taxon>Arachnida</taxon>
        <taxon>Acari</taxon>
        <taxon>Parasitiformes</taxon>
        <taxon>Mesostigmata</taxon>
        <taxon>Gamasina</taxon>
        <taxon>Dermanyssoidea</taxon>
        <taxon>Laelapidae</taxon>
        <taxon>Tropilaelaps</taxon>
    </lineage>
</organism>
<feature type="region of interest" description="Disordered" evidence="1">
    <location>
        <begin position="53"/>
        <end position="84"/>
    </location>
</feature>
<protein>
    <submittedName>
        <fullName evidence="2">Uncharacterized protein</fullName>
    </submittedName>
</protein>
<reference evidence="2 3" key="1">
    <citation type="journal article" date="2017" name="Gigascience">
        <title>Draft genome of the honey bee ectoparasitic mite, Tropilaelaps mercedesae, is shaped by the parasitic life history.</title>
        <authorList>
            <person name="Dong X."/>
            <person name="Armstrong S.D."/>
            <person name="Xia D."/>
            <person name="Makepeace B.L."/>
            <person name="Darby A.C."/>
            <person name="Kadowaki T."/>
        </authorList>
    </citation>
    <scope>NUCLEOTIDE SEQUENCE [LARGE SCALE GENOMIC DNA]</scope>
    <source>
        <strain evidence="2">Wuxi-XJTLU</strain>
    </source>
</reference>
<evidence type="ECO:0000313" key="3">
    <source>
        <dbReference type="Proteomes" id="UP000192247"/>
    </source>
</evidence>
<evidence type="ECO:0000313" key="2">
    <source>
        <dbReference type="EMBL" id="OQR68326.1"/>
    </source>
</evidence>
<dbReference type="InParanoid" id="A0A1V9X4K3"/>
<keyword evidence="3" id="KW-1185">Reference proteome</keyword>
<proteinExistence type="predicted"/>
<dbReference type="Proteomes" id="UP000192247">
    <property type="component" value="Unassembled WGS sequence"/>
</dbReference>
<dbReference type="EMBL" id="MNPL01025238">
    <property type="protein sequence ID" value="OQR68326.1"/>
    <property type="molecule type" value="Genomic_DNA"/>
</dbReference>
<name>A0A1V9X4K3_9ACAR</name>